<name>A0A5K3G250_MESCO</name>
<protein>
    <submittedName>
        <fullName evidence="2">Uncharacterized protein</fullName>
    </submittedName>
</protein>
<evidence type="ECO:0000313" key="2">
    <source>
        <dbReference type="WBParaSite" id="MCU_014508-RA"/>
    </source>
</evidence>
<proteinExistence type="predicted"/>
<organism evidence="2">
    <name type="scientific">Mesocestoides corti</name>
    <name type="common">Flatworm</name>
    <dbReference type="NCBI Taxonomy" id="53468"/>
    <lineage>
        <taxon>Eukaryota</taxon>
        <taxon>Metazoa</taxon>
        <taxon>Spiralia</taxon>
        <taxon>Lophotrochozoa</taxon>
        <taxon>Platyhelminthes</taxon>
        <taxon>Cestoda</taxon>
        <taxon>Eucestoda</taxon>
        <taxon>Cyclophyllidea</taxon>
        <taxon>Mesocestoididae</taxon>
        <taxon>Mesocestoides</taxon>
    </lineage>
</organism>
<sequence length="121" mass="13463">MTCQKQGKNSLTKCKGAKTEVVTAPQTVTPELAPSPHRRTGGVNSHPAVARLRHPLHELGVARLTLSPRRLDTPSYTTQVSTLKFGWKNHSYRPPRNTTAIATTWDSRSSAYLQHRAYPPH</sequence>
<evidence type="ECO:0000256" key="1">
    <source>
        <dbReference type="SAM" id="MobiDB-lite"/>
    </source>
</evidence>
<feature type="region of interest" description="Disordered" evidence="1">
    <location>
        <begin position="25"/>
        <end position="45"/>
    </location>
</feature>
<accession>A0A5K3G250</accession>
<dbReference type="WBParaSite" id="MCU_014508-RA">
    <property type="protein sequence ID" value="MCU_014508-RA"/>
    <property type="gene ID" value="MCU_014508"/>
</dbReference>
<reference evidence="2" key="1">
    <citation type="submission" date="2019-11" db="UniProtKB">
        <authorList>
            <consortium name="WormBaseParasite"/>
        </authorList>
    </citation>
    <scope>IDENTIFICATION</scope>
</reference>
<dbReference type="AlphaFoldDB" id="A0A5K3G250"/>